<accession>A0AAV9LYF6</accession>
<sequence length="120" mass="14082">MQEIMLPLAINAKEVLLQLDELDEFRLEAYENAKMYKEMTKRWHDNLICHKEFKIGDHVLLYNSRLRLFPGPYIVTEVAPYGAIKIQHINGGAKFKVNGHRLKPYLTRIFDNQTSTIFFA</sequence>
<evidence type="ECO:0000313" key="2">
    <source>
        <dbReference type="Proteomes" id="UP001311915"/>
    </source>
</evidence>
<dbReference type="EMBL" id="JAWPEI010000004">
    <property type="protein sequence ID" value="KAK4729605.1"/>
    <property type="molecule type" value="Genomic_DNA"/>
</dbReference>
<comment type="caution">
    <text evidence="1">The sequence shown here is derived from an EMBL/GenBank/DDBJ whole genome shotgun (WGS) entry which is preliminary data.</text>
</comment>
<name>A0AAV9LYF6_9SOLN</name>
<evidence type="ECO:0000313" key="1">
    <source>
        <dbReference type="EMBL" id="KAK4729605.1"/>
    </source>
</evidence>
<dbReference type="Proteomes" id="UP001311915">
    <property type="component" value="Unassembled WGS sequence"/>
</dbReference>
<protein>
    <submittedName>
        <fullName evidence="1">Uncharacterized protein</fullName>
    </submittedName>
</protein>
<organism evidence="1 2">
    <name type="scientific">Solanum pinnatisectum</name>
    <name type="common">tansyleaf nightshade</name>
    <dbReference type="NCBI Taxonomy" id="50273"/>
    <lineage>
        <taxon>Eukaryota</taxon>
        <taxon>Viridiplantae</taxon>
        <taxon>Streptophyta</taxon>
        <taxon>Embryophyta</taxon>
        <taxon>Tracheophyta</taxon>
        <taxon>Spermatophyta</taxon>
        <taxon>Magnoliopsida</taxon>
        <taxon>eudicotyledons</taxon>
        <taxon>Gunneridae</taxon>
        <taxon>Pentapetalae</taxon>
        <taxon>asterids</taxon>
        <taxon>lamiids</taxon>
        <taxon>Solanales</taxon>
        <taxon>Solanaceae</taxon>
        <taxon>Solanoideae</taxon>
        <taxon>Solaneae</taxon>
        <taxon>Solanum</taxon>
    </lineage>
</organism>
<proteinExistence type="predicted"/>
<keyword evidence="2" id="KW-1185">Reference proteome</keyword>
<dbReference type="AlphaFoldDB" id="A0AAV9LYF6"/>
<gene>
    <name evidence="1" type="ORF">R3W88_022593</name>
</gene>
<reference evidence="1 2" key="1">
    <citation type="submission" date="2023-10" db="EMBL/GenBank/DDBJ databases">
        <title>Genome-Wide Identification Analysis in wild type Solanum Pinnatisectum Reveals Some Genes Defensing Phytophthora Infestans.</title>
        <authorList>
            <person name="Sun C."/>
        </authorList>
    </citation>
    <scope>NUCLEOTIDE SEQUENCE [LARGE SCALE GENOMIC DNA]</scope>
    <source>
        <strain evidence="1">LQN</strain>
        <tissue evidence="1">Leaf</tissue>
    </source>
</reference>